<dbReference type="AlphaFoldDB" id="A0AA45WL35"/>
<keyword evidence="1" id="KW-0472">Membrane</keyword>
<feature type="transmembrane region" description="Helical" evidence="1">
    <location>
        <begin position="114"/>
        <end position="134"/>
    </location>
</feature>
<feature type="transmembrane region" description="Helical" evidence="1">
    <location>
        <begin position="18"/>
        <end position="37"/>
    </location>
</feature>
<feature type="transmembrane region" description="Helical" evidence="1">
    <location>
        <begin position="430"/>
        <end position="450"/>
    </location>
</feature>
<organism evidence="2 3">
    <name type="scientific">Laceyella tengchongensis</name>
    <dbReference type="NCBI Taxonomy" id="574699"/>
    <lineage>
        <taxon>Bacteria</taxon>
        <taxon>Bacillati</taxon>
        <taxon>Bacillota</taxon>
        <taxon>Bacilli</taxon>
        <taxon>Bacillales</taxon>
        <taxon>Thermoactinomycetaceae</taxon>
        <taxon>Laceyella</taxon>
    </lineage>
</organism>
<keyword evidence="3" id="KW-1185">Reference proteome</keyword>
<evidence type="ECO:0000313" key="2">
    <source>
        <dbReference type="EMBL" id="SMP09160.1"/>
    </source>
</evidence>
<protein>
    <submittedName>
        <fullName evidence="2">Uncharacterized protein</fullName>
    </submittedName>
</protein>
<accession>A0AA45WL35</accession>
<evidence type="ECO:0000313" key="3">
    <source>
        <dbReference type="Proteomes" id="UP001157946"/>
    </source>
</evidence>
<gene>
    <name evidence="2" type="ORF">SAMN06265361_10278</name>
</gene>
<feature type="transmembrane region" description="Helical" evidence="1">
    <location>
        <begin position="57"/>
        <end position="79"/>
    </location>
</feature>
<keyword evidence="1" id="KW-0812">Transmembrane</keyword>
<feature type="transmembrane region" description="Helical" evidence="1">
    <location>
        <begin position="177"/>
        <end position="195"/>
    </location>
</feature>
<evidence type="ECO:0000256" key="1">
    <source>
        <dbReference type="SAM" id="Phobius"/>
    </source>
</evidence>
<feature type="transmembrane region" description="Helical" evidence="1">
    <location>
        <begin position="488"/>
        <end position="506"/>
    </location>
</feature>
<dbReference type="Proteomes" id="UP001157946">
    <property type="component" value="Unassembled WGS sequence"/>
</dbReference>
<name>A0AA45WL35_9BACL</name>
<keyword evidence="1" id="KW-1133">Transmembrane helix</keyword>
<sequence>MNTFTIIRTEMLRQIRSYPFMITLALIIFMGYALVPTSDAGYTILHTGGVRGIYNSAWLSAMATVASATLLWLFGFYLLRSNISTDRQLNIGTLIVPSPYRNGQYLFTKALSNWLLLLMMHLALIFAFMVMQLVRRESVIINVWDYFAPFLFVIVPSFAVLAALTILFDVIPGLKGALGNFIYFFLWAALGAFSLEKYTWADVMGVQFIFSAIIADAKQHVPLADESFGFGYNEIGKLQTFVWDGITWTPDIIQSRLTWFIWAIGLFAVALLIFRRNSLLNRHAPAESKPGNPAVKPLLQQELTPGTMALSPLQGEKRYELIPHIRVELKLISKDFPRWWYIVTLLLIAGSLFLPYNELKDWMGLLLVWPIALWSQMATREKRYRMTALVTSSGPPLLQTLSIWIAGLLATFALGIGVTLNTIMAGDWDFLLSWVVGMCFVPTLALLSGVISGTKKVFEVIYLLLWYMGPMQYESALDFYGLHLTSKLTWFYFLCTVVLLATALFLKKKQANA</sequence>
<reference evidence="2" key="1">
    <citation type="submission" date="2017-05" db="EMBL/GenBank/DDBJ databases">
        <authorList>
            <person name="Varghese N."/>
            <person name="Submissions S."/>
        </authorList>
    </citation>
    <scope>NUCLEOTIDE SEQUENCE</scope>
    <source>
        <strain evidence="2">DSM 45262</strain>
    </source>
</reference>
<dbReference type="EMBL" id="FXTU01000002">
    <property type="protein sequence ID" value="SMP09160.1"/>
    <property type="molecule type" value="Genomic_DNA"/>
</dbReference>
<dbReference type="RefSeq" id="WP_106342666.1">
    <property type="nucleotide sequence ID" value="NZ_FXTU01000002.1"/>
</dbReference>
<feature type="transmembrane region" description="Helical" evidence="1">
    <location>
        <begin position="257"/>
        <end position="274"/>
    </location>
</feature>
<comment type="caution">
    <text evidence="2">The sequence shown here is derived from an EMBL/GenBank/DDBJ whole genome shotgun (WGS) entry which is preliminary data.</text>
</comment>
<proteinExistence type="predicted"/>
<feature type="transmembrane region" description="Helical" evidence="1">
    <location>
        <begin position="339"/>
        <end position="356"/>
    </location>
</feature>
<feature type="transmembrane region" description="Helical" evidence="1">
    <location>
        <begin position="400"/>
        <end position="424"/>
    </location>
</feature>
<feature type="transmembrane region" description="Helical" evidence="1">
    <location>
        <begin position="146"/>
        <end position="170"/>
    </location>
</feature>